<dbReference type="PANTHER" id="PTHR16184:SF6">
    <property type="entry name" value="ELONGATOR COMPLEX PROTEIN 6"/>
    <property type="match status" value="1"/>
</dbReference>
<evidence type="ECO:0000313" key="3">
    <source>
        <dbReference type="EMBL" id="ETW04611.1"/>
    </source>
</evidence>
<dbReference type="UniPathway" id="UPA00988"/>
<sequence>MWRNCVMAAAWPTELEFTPLNLPRHEFVVINDVVEAPGAYFMHHITSMFLKAEQRVCVVALANTLEHYASIGRKLGVNVFKAQQAKPCAWLHIDGFSHPYDWCNPQQTASTSLTAVLSSFSDDPESLEALFCQLRDFATAVTTGNVCIVVDDASALVDQFGVPNTLTFLRYCRHLALMTETAFVVLNHGDVEGDDTFFTAALSDLATFEYSVRGLDSGYCKDIHGSVTMRRPVSLADTRLGAWTVQYKLVENGIRIIP</sequence>
<dbReference type="AlphaFoldDB" id="A0A024UDW8"/>
<dbReference type="Gene3D" id="3.40.50.300">
    <property type="entry name" value="P-loop containing nucleotide triphosphate hydrolases"/>
    <property type="match status" value="1"/>
</dbReference>
<protein>
    <recommendedName>
        <fullName evidence="4">Elongator complex protein 6</fullName>
    </recommendedName>
</protein>
<dbReference type="PANTHER" id="PTHR16184">
    <property type="entry name" value="ELONGATOR COMPLEX PROTEIN 6"/>
    <property type="match status" value="1"/>
</dbReference>
<evidence type="ECO:0000256" key="1">
    <source>
        <dbReference type="ARBA" id="ARBA00005043"/>
    </source>
</evidence>
<dbReference type="GO" id="GO:0002098">
    <property type="term" value="P:tRNA wobble uridine modification"/>
    <property type="evidence" value="ECO:0007669"/>
    <property type="project" value="InterPro"/>
</dbReference>
<dbReference type="STRING" id="157072.A0A024UDW8"/>
<proteinExistence type="inferred from homology"/>
<accession>A0A024UDW8</accession>
<dbReference type="VEuPathDB" id="FungiDB:H310_03807"/>
<dbReference type="Pfam" id="PF09807">
    <property type="entry name" value="ELP6"/>
    <property type="match status" value="1"/>
</dbReference>
<gene>
    <name evidence="3" type="ORF">H310_03807</name>
</gene>
<dbReference type="RefSeq" id="XP_008866050.1">
    <property type="nucleotide sequence ID" value="XM_008867828.1"/>
</dbReference>
<reference evidence="3" key="1">
    <citation type="submission" date="2013-12" db="EMBL/GenBank/DDBJ databases">
        <title>The Genome Sequence of Aphanomyces invadans NJM9701.</title>
        <authorList>
            <consortium name="The Broad Institute Genomics Platform"/>
            <person name="Russ C."/>
            <person name="Tyler B."/>
            <person name="van West P."/>
            <person name="Dieguez-Uribeondo J."/>
            <person name="Young S.K."/>
            <person name="Zeng Q."/>
            <person name="Gargeya S."/>
            <person name="Fitzgerald M."/>
            <person name="Abouelleil A."/>
            <person name="Alvarado L."/>
            <person name="Chapman S.B."/>
            <person name="Gainer-Dewar J."/>
            <person name="Goldberg J."/>
            <person name="Griggs A."/>
            <person name="Gujja S."/>
            <person name="Hansen M."/>
            <person name="Howarth C."/>
            <person name="Imamovic A."/>
            <person name="Ireland A."/>
            <person name="Larimer J."/>
            <person name="McCowan C."/>
            <person name="Murphy C."/>
            <person name="Pearson M."/>
            <person name="Poon T.W."/>
            <person name="Priest M."/>
            <person name="Roberts A."/>
            <person name="Saif S."/>
            <person name="Shea T."/>
            <person name="Sykes S."/>
            <person name="Wortman J."/>
            <person name="Nusbaum C."/>
            <person name="Birren B."/>
        </authorList>
    </citation>
    <scope>NUCLEOTIDE SEQUENCE [LARGE SCALE GENOMIC DNA]</scope>
    <source>
        <strain evidence="3">NJM9701</strain>
    </source>
</reference>
<comment type="similarity">
    <text evidence="2">Belongs to the ELP6 family.</text>
</comment>
<dbReference type="EMBL" id="KI913957">
    <property type="protein sequence ID" value="ETW04611.1"/>
    <property type="molecule type" value="Genomic_DNA"/>
</dbReference>
<name>A0A024UDW8_9STRA</name>
<evidence type="ECO:0008006" key="4">
    <source>
        <dbReference type="Google" id="ProtNLM"/>
    </source>
</evidence>
<evidence type="ECO:0000256" key="2">
    <source>
        <dbReference type="ARBA" id="ARBA00008837"/>
    </source>
</evidence>
<dbReference type="GeneID" id="20080857"/>
<dbReference type="InterPro" id="IPR018627">
    <property type="entry name" value="ELP6"/>
</dbReference>
<dbReference type="eggNOG" id="KOG4723">
    <property type="taxonomic scope" value="Eukaryota"/>
</dbReference>
<dbReference type="GO" id="GO:0033588">
    <property type="term" value="C:elongator holoenzyme complex"/>
    <property type="evidence" value="ECO:0007669"/>
    <property type="project" value="InterPro"/>
</dbReference>
<dbReference type="InterPro" id="IPR027417">
    <property type="entry name" value="P-loop_NTPase"/>
</dbReference>
<comment type="pathway">
    <text evidence="1">tRNA modification; 5-methoxycarbonylmethyl-2-thiouridine-tRNA biosynthesis.</text>
</comment>
<organism evidence="3">
    <name type="scientific">Aphanomyces invadans</name>
    <dbReference type="NCBI Taxonomy" id="157072"/>
    <lineage>
        <taxon>Eukaryota</taxon>
        <taxon>Sar</taxon>
        <taxon>Stramenopiles</taxon>
        <taxon>Oomycota</taxon>
        <taxon>Saprolegniomycetes</taxon>
        <taxon>Saprolegniales</taxon>
        <taxon>Verrucalvaceae</taxon>
        <taxon>Aphanomyces</taxon>
    </lineage>
</organism>
<dbReference type="OrthoDB" id="9995306at2759"/>